<evidence type="ECO:0000256" key="2">
    <source>
        <dbReference type="ARBA" id="ARBA00012438"/>
    </source>
</evidence>
<dbReference type="Pfam" id="PF02518">
    <property type="entry name" value="HATPase_c"/>
    <property type="match status" value="1"/>
</dbReference>
<dbReference type="STRING" id="52.CMC5_005180"/>
<dbReference type="InterPro" id="IPR003594">
    <property type="entry name" value="HATPase_dom"/>
</dbReference>
<dbReference type="SUPFAM" id="SSF52172">
    <property type="entry name" value="CheY-like"/>
    <property type="match status" value="1"/>
</dbReference>
<dbReference type="GO" id="GO:0000155">
    <property type="term" value="F:phosphorelay sensor kinase activity"/>
    <property type="evidence" value="ECO:0007669"/>
    <property type="project" value="InterPro"/>
</dbReference>
<dbReference type="Pfam" id="PF08448">
    <property type="entry name" value="PAS_4"/>
    <property type="match status" value="1"/>
</dbReference>
<evidence type="ECO:0000256" key="1">
    <source>
        <dbReference type="ARBA" id="ARBA00000085"/>
    </source>
</evidence>
<dbReference type="AlphaFoldDB" id="A0A0K1E6A0"/>
<dbReference type="InterPro" id="IPR001789">
    <property type="entry name" value="Sig_transdc_resp-reg_receiver"/>
</dbReference>
<gene>
    <name evidence="9" type="ORF">CMC5_005180</name>
</gene>
<reference evidence="9 10" key="1">
    <citation type="submission" date="2015-07" db="EMBL/GenBank/DDBJ databases">
        <title>Genome analysis of myxobacterium Chondromyces crocatus Cm c5 reveals a high potential for natural compound synthesis and the genetic basis for the loss of fruiting body formation.</title>
        <authorList>
            <person name="Zaburannyi N."/>
            <person name="Bunk B."/>
            <person name="Maier J."/>
            <person name="Overmann J."/>
            <person name="Mueller R."/>
        </authorList>
    </citation>
    <scope>NUCLEOTIDE SEQUENCE [LARGE SCALE GENOMIC DNA]</scope>
    <source>
        <strain evidence="9 10">Cm c5</strain>
    </source>
</reference>
<dbReference type="SUPFAM" id="SSF55785">
    <property type="entry name" value="PYP-like sensor domain (PAS domain)"/>
    <property type="match status" value="1"/>
</dbReference>
<dbReference type="Gene3D" id="1.10.287.130">
    <property type="match status" value="1"/>
</dbReference>
<dbReference type="SUPFAM" id="SSF47384">
    <property type="entry name" value="Homodimeric domain of signal transducing histidine kinase"/>
    <property type="match status" value="1"/>
</dbReference>
<dbReference type="PRINTS" id="PR00344">
    <property type="entry name" value="BCTRLSENSOR"/>
</dbReference>
<feature type="modified residue" description="4-aspartylphosphate" evidence="4">
    <location>
        <position position="681"/>
    </location>
</feature>
<dbReference type="SMART" id="SM00091">
    <property type="entry name" value="PAS"/>
    <property type="match status" value="1"/>
</dbReference>
<keyword evidence="3 4" id="KW-0597">Phosphoprotein</keyword>
<dbReference type="InterPro" id="IPR000014">
    <property type="entry name" value="PAS"/>
</dbReference>
<evidence type="ECO:0000256" key="5">
    <source>
        <dbReference type="SAM" id="MobiDB-lite"/>
    </source>
</evidence>
<keyword evidence="10" id="KW-1185">Reference proteome</keyword>
<sequence length="756" mass="82347">MDPEQGSDGETAPEASPRSGSGEWEGSDASSEARASMAPVSSEARASMAPVSSEARASMAPVSSEARTSMSPVSSSRLASRNASPEALPRGGISRDEKSRALARGWLLTICKRHRQELLNDWLENVLALPPGRTRFADRPMTEVMDTILACLGAFTDILETGGEQLLEELVTELVEQRLADGTAVGSPLLAASQFRAAVAGVLDTMHVEPHDEPLPPALDVLLAADELLLQFEHHFAEAYTRRALLASEERYREIFELATDVIATLDRGGRLTQINNRIEPLLGQPAEAWLGRPLEEMATPADAPTVRDAITAAVGGVPRQELSVRCPARDGAMRMMSFAFSPLSGGEALLVVMRDVTEEVARRAQILLGEKLASIGQVAASVAHELNNPMAWVMANLEQIRGASVRLLGVGRRLDFDMELLRAIESIDTACHEALAGVERMRDIVTDLNVFSSSNERRPERMDLVDVIELALRMTGPQLSQLCRIERSYGDMPPLIGYPGKLSQVFVNLFLNAAQAMPPRPRDENVVRVTTRYEAGSHEVEVEDNGRGMTPEVLEHIFDPFFTTKEQHTRAGIGLWVSRKILEEQRGSMVATSTPEVGTCFTIRLMGLGPEEIPMARPPSQAPPPPRSSTVLFVDDEPMLLSAFARAFEGQHEVLIASSGEAALEILGAREGKVDAIICDLLMPQMSGMDLYDAVGERYPALRPRMAFMSGGAFTARAREFVERVPNPKIAKPIALGDLERAIADLLRQSERASS</sequence>
<comment type="catalytic activity">
    <reaction evidence="1">
        <text>ATP + protein L-histidine = ADP + protein N-phospho-L-histidine.</text>
        <dbReference type="EC" id="2.7.13.3"/>
    </reaction>
</comment>
<evidence type="ECO:0000259" key="8">
    <source>
        <dbReference type="PROSITE" id="PS50112"/>
    </source>
</evidence>
<dbReference type="InterPro" id="IPR035965">
    <property type="entry name" value="PAS-like_dom_sf"/>
</dbReference>
<dbReference type="Gene3D" id="3.30.565.10">
    <property type="entry name" value="Histidine kinase-like ATPase, C-terminal domain"/>
    <property type="match status" value="1"/>
</dbReference>
<dbReference type="InterPro" id="IPR036097">
    <property type="entry name" value="HisK_dim/P_sf"/>
</dbReference>
<dbReference type="PROSITE" id="PS50109">
    <property type="entry name" value="HIS_KIN"/>
    <property type="match status" value="1"/>
</dbReference>
<dbReference type="InterPro" id="IPR036890">
    <property type="entry name" value="HATPase_C_sf"/>
</dbReference>
<dbReference type="Pfam" id="PF00072">
    <property type="entry name" value="Response_reg"/>
    <property type="match status" value="1"/>
</dbReference>
<organism evidence="9 10">
    <name type="scientific">Chondromyces crocatus</name>
    <dbReference type="NCBI Taxonomy" id="52"/>
    <lineage>
        <taxon>Bacteria</taxon>
        <taxon>Pseudomonadati</taxon>
        <taxon>Myxococcota</taxon>
        <taxon>Polyangia</taxon>
        <taxon>Polyangiales</taxon>
        <taxon>Polyangiaceae</taxon>
        <taxon>Chondromyces</taxon>
    </lineage>
</organism>
<dbReference type="InterPro" id="IPR011006">
    <property type="entry name" value="CheY-like_superfamily"/>
</dbReference>
<dbReference type="PANTHER" id="PTHR43065">
    <property type="entry name" value="SENSOR HISTIDINE KINASE"/>
    <property type="match status" value="1"/>
</dbReference>
<dbReference type="Proteomes" id="UP000067626">
    <property type="component" value="Chromosome"/>
</dbReference>
<dbReference type="SMART" id="SM00448">
    <property type="entry name" value="REC"/>
    <property type="match status" value="1"/>
</dbReference>
<evidence type="ECO:0000256" key="3">
    <source>
        <dbReference type="ARBA" id="ARBA00022553"/>
    </source>
</evidence>
<evidence type="ECO:0000256" key="4">
    <source>
        <dbReference type="PROSITE-ProRule" id="PRU00169"/>
    </source>
</evidence>
<evidence type="ECO:0000259" key="6">
    <source>
        <dbReference type="PROSITE" id="PS50109"/>
    </source>
</evidence>
<name>A0A0K1E6A0_CHOCO</name>
<dbReference type="NCBIfam" id="TIGR00229">
    <property type="entry name" value="sensory_box"/>
    <property type="match status" value="1"/>
</dbReference>
<feature type="compositionally biased region" description="Polar residues" evidence="5">
    <location>
        <begin position="65"/>
        <end position="83"/>
    </location>
</feature>
<dbReference type="KEGG" id="ccro:CMC5_005180"/>
<dbReference type="CDD" id="cd00082">
    <property type="entry name" value="HisKA"/>
    <property type="match status" value="1"/>
</dbReference>
<dbReference type="PROSITE" id="PS50110">
    <property type="entry name" value="RESPONSE_REGULATORY"/>
    <property type="match status" value="1"/>
</dbReference>
<protein>
    <recommendedName>
        <fullName evidence="2">histidine kinase</fullName>
        <ecNumber evidence="2">2.7.13.3</ecNumber>
    </recommendedName>
</protein>
<dbReference type="InterPro" id="IPR003661">
    <property type="entry name" value="HisK_dim/P_dom"/>
</dbReference>
<dbReference type="InterPro" id="IPR013656">
    <property type="entry name" value="PAS_4"/>
</dbReference>
<dbReference type="EC" id="2.7.13.3" evidence="2"/>
<proteinExistence type="predicted"/>
<dbReference type="CDD" id="cd00075">
    <property type="entry name" value="HATPase"/>
    <property type="match status" value="1"/>
</dbReference>
<accession>A0A0K1E6A0</accession>
<dbReference type="PROSITE" id="PS50112">
    <property type="entry name" value="PAS"/>
    <property type="match status" value="1"/>
</dbReference>
<feature type="domain" description="Histidine kinase" evidence="6">
    <location>
        <begin position="382"/>
        <end position="610"/>
    </location>
</feature>
<feature type="region of interest" description="Disordered" evidence="5">
    <location>
        <begin position="1"/>
        <end position="95"/>
    </location>
</feature>
<dbReference type="InterPro" id="IPR004358">
    <property type="entry name" value="Sig_transdc_His_kin-like_C"/>
</dbReference>
<feature type="domain" description="PAS" evidence="8">
    <location>
        <begin position="248"/>
        <end position="318"/>
    </location>
</feature>
<dbReference type="Gene3D" id="3.40.50.2300">
    <property type="match status" value="1"/>
</dbReference>
<evidence type="ECO:0000313" key="9">
    <source>
        <dbReference type="EMBL" id="AKT36405.1"/>
    </source>
</evidence>
<dbReference type="EMBL" id="CP012159">
    <property type="protein sequence ID" value="AKT36405.1"/>
    <property type="molecule type" value="Genomic_DNA"/>
</dbReference>
<evidence type="ECO:0000313" key="10">
    <source>
        <dbReference type="Proteomes" id="UP000067626"/>
    </source>
</evidence>
<dbReference type="SMART" id="SM00387">
    <property type="entry name" value="HATPase_c"/>
    <property type="match status" value="1"/>
</dbReference>
<dbReference type="CDD" id="cd00130">
    <property type="entry name" value="PAS"/>
    <property type="match status" value="1"/>
</dbReference>
<dbReference type="SUPFAM" id="SSF55874">
    <property type="entry name" value="ATPase domain of HSP90 chaperone/DNA topoisomerase II/histidine kinase"/>
    <property type="match status" value="1"/>
</dbReference>
<dbReference type="Gene3D" id="3.30.450.20">
    <property type="entry name" value="PAS domain"/>
    <property type="match status" value="1"/>
</dbReference>
<feature type="domain" description="Response regulatory" evidence="7">
    <location>
        <begin position="631"/>
        <end position="748"/>
    </location>
</feature>
<dbReference type="PANTHER" id="PTHR43065:SF42">
    <property type="entry name" value="TWO-COMPONENT SENSOR PPRA"/>
    <property type="match status" value="1"/>
</dbReference>
<evidence type="ECO:0000259" key="7">
    <source>
        <dbReference type="PROSITE" id="PS50110"/>
    </source>
</evidence>
<dbReference type="InterPro" id="IPR005467">
    <property type="entry name" value="His_kinase_dom"/>
</dbReference>